<evidence type="ECO:0000313" key="3">
    <source>
        <dbReference type="Proteomes" id="UP001487740"/>
    </source>
</evidence>
<dbReference type="Proteomes" id="UP001487740">
    <property type="component" value="Unassembled WGS sequence"/>
</dbReference>
<evidence type="ECO:0000313" key="2">
    <source>
        <dbReference type="EMBL" id="KAK8386864.1"/>
    </source>
</evidence>
<feature type="region of interest" description="Disordered" evidence="1">
    <location>
        <begin position="61"/>
        <end position="102"/>
    </location>
</feature>
<protein>
    <submittedName>
        <fullName evidence="2">Uncharacterized protein</fullName>
    </submittedName>
</protein>
<proteinExistence type="predicted"/>
<accession>A0AAW0TGU0</accession>
<dbReference type="AlphaFoldDB" id="A0AAW0TGU0"/>
<reference evidence="2 3" key="1">
    <citation type="submission" date="2023-03" db="EMBL/GenBank/DDBJ databases">
        <title>High-quality genome of Scylla paramamosain provides insights in environmental adaptation.</title>
        <authorList>
            <person name="Zhang L."/>
        </authorList>
    </citation>
    <scope>NUCLEOTIDE SEQUENCE [LARGE SCALE GENOMIC DNA]</scope>
    <source>
        <strain evidence="2">LZ_2023a</strain>
        <tissue evidence="2">Muscle</tissue>
    </source>
</reference>
<organism evidence="2 3">
    <name type="scientific">Scylla paramamosain</name>
    <name type="common">Mud crab</name>
    <dbReference type="NCBI Taxonomy" id="85552"/>
    <lineage>
        <taxon>Eukaryota</taxon>
        <taxon>Metazoa</taxon>
        <taxon>Ecdysozoa</taxon>
        <taxon>Arthropoda</taxon>
        <taxon>Crustacea</taxon>
        <taxon>Multicrustacea</taxon>
        <taxon>Malacostraca</taxon>
        <taxon>Eumalacostraca</taxon>
        <taxon>Eucarida</taxon>
        <taxon>Decapoda</taxon>
        <taxon>Pleocyemata</taxon>
        <taxon>Brachyura</taxon>
        <taxon>Eubrachyura</taxon>
        <taxon>Portunoidea</taxon>
        <taxon>Portunidae</taxon>
        <taxon>Portuninae</taxon>
        <taxon>Scylla</taxon>
    </lineage>
</organism>
<name>A0AAW0TGU0_SCYPA</name>
<sequence>MSKNHRRREWRECCSPPAPPTGNPRREQDQPENFRDFLAALCGQVCHACRKDILRRMTLKGSSVSERGRNTILSASANSSSSGRRTVSEDKQQQSSRAFHGTNGGLQWCPAKFLMDLPTAC</sequence>
<dbReference type="EMBL" id="JARAKH010000030">
    <property type="protein sequence ID" value="KAK8386864.1"/>
    <property type="molecule type" value="Genomic_DNA"/>
</dbReference>
<gene>
    <name evidence="2" type="ORF">O3P69_017943</name>
</gene>
<keyword evidence="3" id="KW-1185">Reference proteome</keyword>
<comment type="caution">
    <text evidence="2">The sequence shown here is derived from an EMBL/GenBank/DDBJ whole genome shotgun (WGS) entry which is preliminary data.</text>
</comment>
<evidence type="ECO:0000256" key="1">
    <source>
        <dbReference type="SAM" id="MobiDB-lite"/>
    </source>
</evidence>
<feature type="region of interest" description="Disordered" evidence="1">
    <location>
        <begin position="1"/>
        <end position="32"/>
    </location>
</feature>